<evidence type="ECO:0000256" key="1">
    <source>
        <dbReference type="SAM" id="MobiDB-lite"/>
    </source>
</evidence>
<feature type="compositionally biased region" description="Basic residues" evidence="1">
    <location>
        <begin position="15"/>
        <end position="27"/>
    </location>
</feature>
<evidence type="ECO:0000313" key="3">
    <source>
        <dbReference type="Proteomes" id="UP001233172"/>
    </source>
</evidence>
<evidence type="ECO:0000313" key="2">
    <source>
        <dbReference type="EMBL" id="KAK0052081.1"/>
    </source>
</evidence>
<reference evidence="2" key="1">
    <citation type="journal article" date="2023" name="PLoS Negl. Trop. Dis.">
        <title>A genome sequence for Biomphalaria pfeifferi, the major vector snail for the human-infecting parasite Schistosoma mansoni.</title>
        <authorList>
            <person name="Bu L."/>
            <person name="Lu L."/>
            <person name="Laidemitt M.R."/>
            <person name="Zhang S.M."/>
            <person name="Mutuku M."/>
            <person name="Mkoji G."/>
            <person name="Steinauer M."/>
            <person name="Loker E.S."/>
        </authorList>
    </citation>
    <scope>NUCLEOTIDE SEQUENCE</scope>
    <source>
        <strain evidence="2">KasaAsao</strain>
    </source>
</reference>
<proteinExistence type="predicted"/>
<reference evidence="2" key="2">
    <citation type="submission" date="2023-04" db="EMBL/GenBank/DDBJ databases">
        <authorList>
            <person name="Bu L."/>
            <person name="Lu L."/>
            <person name="Laidemitt M.R."/>
            <person name="Zhang S.M."/>
            <person name="Mutuku M."/>
            <person name="Mkoji G."/>
            <person name="Steinauer M."/>
            <person name="Loker E.S."/>
        </authorList>
    </citation>
    <scope>NUCLEOTIDE SEQUENCE</scope>
    <source>
        <strain evidence="2">KasaAsao</strain>
        <tissue evidence="2">Whole Snail</tissue>
    </source>
</reference>
<feature type="region of interest" description="Disordered" evidence="1">
    <location>
        <begin position="1"/>
        <end position="67"/>
    </location>
</feature>
<dbReference type="AlphaFoldDB" id="A0AAD8BD15"/>
<name>A0AAD8BD15_BIOPF</name>
<dbReference type="Proteomes" id="UP001233172">
    <property type="component" value="Unassembled WGS sequence"/>
</dbReference>
<gene>
    <name evidence="2" type="ORF">Bpfe_018411</name>
</gene>
<keyword evidence="3" id="KW-1185">Reference proteome</keyword>
<protein>
    <submittedName>
        <fullName evidence="2">Uncharacterized protein</fullName>
    </submittedName>
</protein>
<organism evidence="2 3">
    <name type="scientific">Biomphalaria pfeifferi</name>
    <name type="common">Bloodfluke planorb</name>
    <name type="synonym">Freshwater snail</name>
    <dbReference type="NCBI Taxonomy" id="112525"/>
    <lineage>
        <taxon>Eukaryota</taxon>
        <taxon>Metazoa</taxon>
        <taxon>Spiralia</taxon>
        <taxon>Lophotrochozoa</taxon>
        <taxon>Mollusca</taxon>
        <taxon>Gastropoda</taxon>
        <taxon>Heterobranchia</taxon>
        <taxon>Euthyneura</taxon>
        <taxon>Panpulmonata</taxon>
        <taxon>Hygrophila</taxon>
        <taxon>Lymnaeoidea</taxon>
        <taxon>Planorbidae</taxon>
        <taxon>Biomphalaria</taxon>
    </lineage>
</organism>
<feature type="compositionally biased region" description="Basic and acidic residues" evidence="1">
    <location>
        <begin position="1"/>
        <end position="14"/>
    </location>
</feature>
<accession>A0AAD8BD15</accession>
<feature type="compositionally biased region" description="Basic and acidic residues" evidence="1">
    <location>
        <begin position="28"/>
        <end position="67"/>
    </location>
</feature>
<sequence>MMERRKERVGERERKRERKREVKRKREKQREREGRRERERERERRRDREGRREGGDGKRVEERTNGVDERLNERKRYSYCKLHKIPQFVWHTQRYLQRADNFPWTIHIIL</sequence>
<comment type="caution">
    <text evidence="2">The sequence shown here is derived from an EMBL/GenBank/DDBJ whole genome shotgun (WGS) entry which is preliminary data.</text>
</comment>
<dbReference type="EMBL" id="JASAOG010000097">
    <property type="protein sequence ID" value="KAK0052081.1"/>
    <property type="molecule type" value="Genomic_DNA"/>
</dbReference>